<dbReference type="InterPro" id="IPR051311">
    <property type="entry name" value="DedA_domain"/>
</dbReference>
<evidence type="ECO:0000256" key="2">
    <source>
        <dbReference type="ARBA" id="ARBA00022475"/>
    </source>
</evidence>
<feature type="transmembrane region" description="Helical" evidence="6">
    <location>
        <begin position="37"/>
        <end position="66"/>
    </location>
</feature>
<evidence type="ECO:0000256" key="4">
    <source>
        <dbReference type="ARBA" id="ARBA00022989"/>
    </source>
</evidence>
<keyword evidence="4 6" id="KW-1133">Transmembrane helix</keyword>
<keyword evidence="3 6" id="KW-0812">Transmembrane</keyword>
<dbReference type="EMBL" id="LCOY01000018">
    <property type="protein sequence ID" value="KKU87804.1"/>
    <property type="molecule type" value="Genomic_DNA"/>
</dbReference>
<organism evidence="8 9">
    <name type="scientific">Candidatus Gottesmanbacteria bacterium GW2011_GWA2_47_9</name>
    <dbReference type="NCBI Taxonomy" id="1618445"/>
    <lineage>
        <taxon>Bacteria</taxon>
        <taxon>Candidatus Gottesmaniibacteriota</taxon>
    </lineage>
</organism>
<comment type="subcellular location">
    <subcellularLocation>
        <location evidence="1">Cell membrane</location>
        <topology evidence="1">Multi-pass membrane protein</topology>
    </subcellularLocation>
</comment>
<dbReference type="GO" id="GO:0005886">
    <property type="term" value="C:plasma membrane"/>
    <property type="evidence" value="ECO:0007669"/>
    <property type="project" value="UniProtKB-SubCell"/>
</dbReference>
<evidence type="ECO:0000256" key="5">
    <source>
        <dbReference type="ARBA" id="ARBA00023136"/>
    </source>
</evidence>
<dbReference type="Pfam" id="PF09335">
    <property type="entry name" value="VTT_dom"/>
    <property type="match status" value="1"/>
</dbReference>
<dbReference type="Proteomes" id="UP000034739">
    <property type="component" value="Unassembled WGS sequence"/>
</dbReference>
<gene>
    <name evidence="8" type="ORF">UY16_C0018G0009</name>
</gene>
<feature type="transmembrane region" description="Helical" evidence="6">
    <location>
        <begin position="72"/>
        <end position="95"/>
    </location>
</feature>
<evidence type="ECO:0000259" key="7">
    <source>
        <dbReference type="Pfam" id="PF09335"/>
    </source>
</evidence>
<evidence type="ECO:0000256" key="1">
    <source>
        <dbReference type="ARBA" id="ARBA00004651"/>
    </source>
</evidence>
<sequence>MQKFGIKHVAAFLLALAITAAIFIFRGQIRGLEQLGYLGVFLAMLLANATLFLPTPTIFLAIAFGAALPNPLLVGLAAGLGSAIGETTGYLAGYAASAMVTESKGYKRTKQLLDRFGLWAIAGLAFIPNPIFDMAGLAAGALGVKWWKFFLSVTVGKTLRMLILAYTGSLF</sequence>
<feature type="transmembrane region" description="Helical" evidence="6">
    <location>
        <begin position="116"/>
        <end position="140"/>
    </location>
</feature>
<proteinExistence type="predicted"/>
<evidence type="ECO:0000256" key="6">
    <source>
        <dbReference type="SAM" id="Phobius"/>
    </source>
</evidence>
<feature type="transmembrane region" description="Helical" evidence="6">
    <location>
        <begin position="6"/>
        <end position="25"/>
    </location>
</feature>
<protein>
    <submittedName>
        <fullName evidence="8">Putative membrane protein</fullName>
    </submittedName>
</protein>
<evidence type="ECO:0000313" key="8">
    <source>
        <dbReference type="EMBL" id="KKU87804.1"/>
    </source>
</evidence>
<evidence type="ECO:0000313" key="9">
    <source>
        <dbReference type="Proteomes" id="UP000034739"/>
    </source>
</evidence>
<reference evidence="8 9" key="1">
    <citation type="journal article" date="2015" name="Nature">
        <title>rRNA introns, odd ribosomes, and small enigmatic genomes across a large radiation of phyla.</title>
        <authorList>
            <person name="Brown C.T."/>
            <person name="Hug L.A."/>
            <person name="Thomas B.C."/>
            <person name="Sharon I."/>
            <person name="Castelle C.J."/>
            <person name="Singh A."/>
            <person name="Wilkins M.J."/>
            <person name="Williams K.H."/>
            <person name="Banfield J.F."/>
        </authorList>
    </citation>
    <scope>NUCLEOTIDE SEQUENCE [LARGE SCALE GENOMIC DNA]</scope>
</reference>
<dbReference type="AlphaFoldDB" id="A0A0G1U179"/>
<accession>A0A0G1U179</accession>
<comment type="caution">
    <text evidence="8">The sequence shown here is derived from an EMBL/GenBank/DDBJ whole genome shotgun (WGS) entry which is preliminary data.</text>
</comment>
<dbReference type="PANTHER" id="PTHR42709">
    <property type="entry name" value="ALKALINE PHOSPHATASE LIKE PROTEIN"/>
    <property type="match status" value="1"/>
</dbReference>
<dbReference type="InterPro" id="IPR032816">
    <property type="entry name" value="VTT_dom"/>
</dbReference>
<keyword evidence="2" id="KW-1003">Cell membrane</keyword>
<dbReference type="PANTHER" id="PTHR42709:SF6">
    <property type="entry name" value="UNDECAPRENYL PHOSPHATE TRANSPORTER A"/>
    <property type="match status" value="1"/>
</dbReference>
<keyword evidence="5 6" id="KW-0472">Membrane</keyword>
<evidence type="ECO:0000256" key="3">
    <source>
        <dbReference type="ARBA" id="ARBA00022692"/>
    </source>
</evidence>
<feature type="domain" description="VTT" evidence="7">
    <location>
        <begin position="56"/>
        <end position="169"/>
    </location>
</feature>
<name>A0A0G1U179_9BACT</name>